<dbReference type="Gene3D" id="3.40.30.10">
    <property type="entry name" value="Glutaredoxin"/>
    <property type="match status" value="1"/>
</dbReference>
<dbReference type="Pfam" id="PF00085">
    <property type="entry name" value="Thioredoxin"/>
    <property type="match status" value="1"/>
</dbReference>
<evidence type="ECO:0000256" key="4">
    <source>
        <dbReference type="ARBA" id="ARBA00012723"/>
    </source>
</evidence>
<dbReference type="EMBL" id="AYRZ02000004">
    <property type="protein sequence ID" value="PHT83719.1"/>
    <property type="molecule type" value="Genomic_DNA"/>
</dbReference>
<dbReference type="Pfam" id="PF13952">
    <property type="entry name" value="DUF4216"/>
    <property type="match status" value="1"/>
</dbReference>
<dbReference type="PROSITE" id="PS51352">
    <property type="entry name" value="THIOREDOXIN_2"/>
    <property type="match status" value="1"/>
</dbReference>
<evidence type="ECO:0000313" key="10">
    <source>
        <dbReference type="Proteomes" id="UP000222542"/>
    </source>
</evidence>
<dbReference type="Proteomes" id="UP000222542">
    <property type="component" value="Unassembled WGS sequence"/>
</dbReference>
<name>A0A2G2ZP05_CAPAN</name>
<dbReference type="CDD" id="cd02995">
    <property type="entry name" value="PDI_a_PDI_a'_C"/>
    <property type="match status" value="1"/>
</dbReference>
<dbReference type="PANTHER" id="PTHR18929:SF132">
    <property type="entry name" value="PROTEIN DISULFIDE-ISOMERASE A3"/>
    <property type="match status" value="1"/>
</dbReference>
<keyword evidence="10" id="KW-1185">Reference proteome</keyword>
<dbReference type="InterPro" id="IPR036249">
    <property type="entry name" value="Thioredoxin-like_sf"/>
</dbReference>
<dbReference type="PANTHER" id="PTHR18929">
    <property type="entry name" value="PROTEIN DISULFIDE ISOMERASE"/>
    <property type="match status" value="1"/>
</dbReference>
<keyword evidence="5" id="KW-0256">Endoplasmic reticulum</keyword>
<reference evidence="9 10" key="2">
    <citation type="journal article" date="2017" name="Genome Biol.">
        <title>New reference genome sequences of hot pepper reveal the massive evolution of plant disease-resistance genes by retroduplication.</title>
        <authorList>
            <person name="Kim S."/>
            <person name="Park J."/>
            <person name="Yeom S.I."/>
            <person name="Kim Y.M."/>
            <person name="Seo E."/>
            <person name="Kim K.T."/>
            <person name="Kim M.S."/>
            <person name="Lee J.M."/>
            <person name="Cheong K."/>
            <person name="Shin H.S."/>
            <person name="Kim S.B."/>
            <person name="Han K."/>
            <person name="Lee J."/>
            <person name="Park M."/>
            <person name="Lee H.A."/>
            <person name="Lee H.Y."/>
            <person name="Lee Y."/>
            <person name="Oh S."/>
            <person name="Lee J.H."/>
            <person name="Choi E."/>
            <person name="Choi E."/>
            <person name="Lee S.E."/>
            <person name="Jeon J."/>
            <person name="Kim H."/>
            <person name="Choi G."/>
            <person name="Song H."/>
            <person name="Lee J."/>
            <person name="Lee S.C."/>
            <person name="Kwon J.K."/>
            <person name="Lee H.Y."/>
            <person name="Koo N."/>
            <person name="Hong Y."/>
            <person name="Kim R.W."/>
            <person name="Kang W.H."/>
            <person name="Huh J.H."/>
            <person name="Kang B.C."/>
            <person name="Yang T.J."/>
            <person name="Lee Y.H."/>
            <person name="Bennetzen J.L."/>
            <person name="Choi D."/>
        </authorList>
    </citation>
    <scope>NUCLEOTIDE SEQUENCE [LARGE SCALE GENOMIC DNA]</scope>
    <source>
        <strain evidence="10">cv. CM334</strain>
    </source>
</reference>
<feature type="domain" description="Thioredoxin" evidence="8">
    <location>
        <begin position="233"/>
        <end position="357"/>
    </location>
</feature>
<dbReference type="AlphaFoldDB" id="A0A2G2ZP05"/>
<gene>
    <name evidence="9" type="ORF">T459_12162</name>
</gene>
<keyword evidence="6" id="KW-0413">Isomerase</keyword>
<dbReference type="GO" id="GO:0005783">
    <property type="term" value="C:endoplasmic reticulum"/>
    <property type="evidence" value="ECO:0000318"/>
    <property type="project" value="GO_Central"/>
</dbReference>
<protein>
    <recommendedName>
        <fullName evidence="4">protein disulfide-isomerase</fullName>
        <ecNumber evidence="4">5.3.4.1</ecNumber>
    </recommendedName>
</protein>
<evidence type="ECO:0000256" key="7">
    <source>
        <dbReference type="ARBA" id="ARBA00023284"/>
    </source>
</evidence>
<dbReference type="EC" id="5.3.4.1" evidence="4"/>
<proteinExistence type="inferred from homology"/>
<evidence type="ECO:0000256" key="1">
    <source>
        <dbReference type="ARBA" id="ARBA00001182"/>
    </source>
</evidence>
<keyword evidence="7" id="KW-0676">Redox-active center</keyword>
<dbReference type="GO" id="GO:0006457">
    <property type="term" value="P:protein folding"/>
    <property type="evidence" value="ECO:0000318"/>
    <property type="project" value="GO_Central"/>
</dbReference>
<evidence type="ECO:0000256" key="3">
    <source>
        <dbReference type="ARBA" id="ARBA00006347"/>
    </source>
</evidence>
<comment type="similarity">
    <text evidence="3">Belongs to the protein disulfide isomerase family.</text>
</comment>
<dbReference type="InterPro" id="IPR013766">
    <property type="entry name" value="Thioredoxin_domain"/>
</dbReference>
<dbReference type="InterPro" id="IPR025312">
    <property type="entry name" value="DUF4216"/>
</dbReference>
<comment type="subcellular location">
    <subcellularLocation>
        <location evidence="2">Endoplasmic reticulum lumen</location>
    </subcellularLocation>
</comment>
<comment type="catalytic activity">
    <reaction evidence="1">
        <text>Catalyzes the rearrangement of -S-S- bonds in proteins.</text>
        <dbReference type="EC" id="5.3.4.1"/>
    </reaction>
</comment>
<dbReference type="GO" id="GO:0005788">
    <property type="term" value="C:endoplasmic reticulum lumen"/>
    <property type="evidence" value="ECO:0007669"/>
    <property type="project" value="UniProtKB-SubCell"/>
</dbReference>
<comment type="caution">
    <text evidence="9">The sequence shown here is derived from an EMBL/GenBank/DDBJ whole genome shotgun (WGS) entry which is preliminary data.</text>
</comment>
<accession>A0A2G2ZP05</accession>
<evidence type="ECO:0000256" key="2">
    <source>
        <dbReference type="ARBA" id="ARBA00004319"/>
    </source>
</evidence>
<dbReference type="GO" id="GO:0034976">
    <property type="term" value="P:response to endoplasmic reticulum stress"/>
    <property type="evidence" value="ECO:0000318"/>
    <property type="project" value="GO_Central"/>
</dbReference>
<evidence type="ECO:0000256" key="6">
    <source>
        <dbReference type="ARBA" id="ARBA00023235"/>
    </source>
</evidence>
<evidence type="ECO:0000313" key="9">
    <source>
        <dbReference type="EMBL" id="PHT83719.1"/>
    </source>
</evidence>
<evidence type="ECO:0000256" key="5">
    <source>
        <dbReference type="ARBA" id="ARBA00022824"/>
    </source>
</evidence>
<dbReference type="STRING" id="4072.A0A2G2ZP05"/>
<dbReference type="SUPFAM" id="SSF52833">
    <property type="entry name" value="Thioredoxin-like"/>
    <property type="match status" value="1"/>
</dbReference>
<dbReference type="GO" id="GO:0003756">
    <property type="term" value="F:protein disulfide isomerase activity"/>
    <property type="evidence" value="ECO:0000318"/>
    <property type="project" value="GO_Central"/>
</dbReference>
<reference evidence="9 10" key="1">
    <citation type="journal article" date="2014" name="Nat. Genet.">
        <title>Genome sequence of the hot pepper provides insights into the evolution of pungency in Capsicum species.</title>
        <authorList>
            <person name="Kim S."/>
            <person name="Park M."/>
            <person name="Yeom S.I."/>
            <person name="Kim Y.M."/>
            <person name="Lee J.M."/>
            <person name="Lee H.A."/>
            <person name="Seo E."/>
            <person name="Choi J."/>
            <person name="Cheong K."/>
            <person name="Kim K.T."/>
            <person name="Jung K."/>
            <person name="Lee G.W."/>
            <person name="Oh S.K."/>
            <person name="Bae C."/>
            <person name="Kim S.B."/>
            <person name="Lee H.Y."/>
            <person name="Kim S.Y."/>
            <person name="Kim M.S."/>
            <person name="Kang B.C."/>
            <person name="Jo Y.D."/>
            <person name="Yang H.B."/>
            <person name="Jeong H.J."/>
            <person name="Kang W.H."/>
            <person name="Kwon J.K."/>
            <person name="Shin C."/>
            <person name="Lim J.Y."/>
            <person name="Park J.H."/>
            <person name="Huh J.H."/>
            <person name="Kim J.S."/>
            <person name="Kim B.D."/>
            <person name="Cohen O."/>
            <person name="Paran I."/>
            <person name="Suh M.C."/>
            <person name="Lee S.B."/>
            <person name="Kim Y.K."/>
            <person name="Shin Y."/>
            <person name="Noh S.J."/>
            <person name="Park J."/>
            <person name="Seo Y.S."/>
            <person name="Kwon S.Y."/>
            <person name="Kim H.A."/>
            <person name="Park J.M."/>
            <person name="Kim H.J."/>
            <person name="Choi S.B."/>
            <person name="Bosland P.W."/>
            <person name="Reeves G."/>
            <person name="Jo S.H."/>
            <person name="Lee B.W."/>
            <person name="Cho H.T."/>
            <person name="Choi H.S."/>
            <person name="Lee M.S."/>
            <person name="Yu Y."/>
            <person name="Do Choi Y."/>
            <person name="Park B.S."/>
            <person name="van Deynze A."/>
            <person name="Ashrafi H."/>
            <person name="Hill T."/>
            <person name="Kim W.T."/>
            <person name="Pai H.S."/>
            <person name="Ahn H.K."/>
            <person name="Yeam I."/>
            <person name="Giovannoni J.J."/>
            <person name="Rose J.K."/>
            <person name="Sorensen I."/>
            <person name="Lee S.J."/>
            <person name="Kim R.W."/>
            <person name="Choi I.Y."/>
            <person name="Choi B.S."/>
            <person name="Lim J.S."/>
            <person name="Lee Y.H."/>
            <person name="Choi D."/>
        </authorList>
    </citation>
    <scope>NUCLEOTIDE SEQUENCE [LARGE SCALE GENOMIC DNA]</scope>
    <source>
        <strain evidence="10">cv. CM334</strain>
    </source>
</reference>
<organism evidence="9 10">
    <name type="scientific">Capsicum annuum</name>
    <name type="common">Capsicum pepper</name>
    <dbReference type="NCBI Taxonomy" id="4072"/>
    <lineage>
        <taxon>Eukaryota</taxon>
        <taxon>Viridiplantae</taxon>
        <taxon>Streptophyta</taxon>
        <taxon>Embryophyta</taxon>
        <taxon>Tracheophyta</taxon>
        <taxon>Spermatophyta</taxon>
        <taxon>Magnoliopsida</taxon>
        <taxon>eudicotyledons</taxon>
        <taxon>Gunneridae</taxon>
        <taxon>Pentapetalae</taxon>
        <taxon>asterids</taxon>
        <taxon>lamiids</taxon>
        <taxon>Solanales</taxon>
        <taxon>Solanaceae</taxon>
        <taxon>Solanoideae</taxon>
        <taxon>Capsiceae</taxon>
        <taxon>Capsicum</taxon>
    </lineage>
</organism>
<sequence>MGVHGTKRIDCIVNGVRYHIQQRDELCKSQNCGIAVRGLHEKVVVDFYGIITDILELEYAEENRVFLFKCKWFDLRKKTGMQEDKNFTSICVKRFWYIYDVPEKENSEVKNDELLVTNTEVYQDTSLESKSIVNATVDMLSQLYRDNVESIIIDANIIEFEAQTEYKVEVDYDGDDSDQVDDTIVEYISDHEKNEGFSSERVVLSLPSRGPLKMRMSRMPFNEDFLDDKLKPFYKLDPVPETNDADVKIIIGNNFDEIVLNESKDVLLEIYATWCRHCQALEPIFNKLAYHLNDDESFVIAKMDGTRNEHPCAKFKEFSRLQFFLAGNKSSDPIENMYLSTNASAIPIIPDSEGLER</sequence>
<dbReference type="Gramene" id="PHT83719">
    <property type="protein sequence ID" value="PHT83719"/>
    <property type="gene ID" value="T459_12162"/>
</dbReference>
<evidence type="ECO:0000259" key="8">
    <source>
        <dbReference type="PROSITE" id="PS51352"/>
    </source>
</evidence>